<comment type="caution">
    <text evidence="2">The sequence shown here is derived from an EMBL/GenBank/DDBJ whole genome shotgun (WGS) entry which is preliminary data.</text>
</comment>
<evidence type="ECO:0000313" key="2">
    <source>
        <dbReference type="EMBL" id="KAF9789186.1"/>
    </source>
</evidence>
<dbReference type="OrthoDB" id="346907at2759"/>
<proteinExistence type="predicted"/>
<dbReference type="PROSITE" id="PS50011">
    <property type="entry name" value="PROTEIN_KINASE_DOM"/>
    <property type="match status" value="1"/>
</dbReference>
<dbReference type="InterPro" id="IPR051681">
    <property type="entry name" value="Ser/Thr_Kinases-Pseudokinases"/>
</dbReference>
<dbReference type="GO" id="GO:0004674">
    <property type="term" value="F:protein serine/threonine kinase activity"/>
    <property type="evidence" value="ECO:0007669"/>
    <property type="project" value="TreeGrafter"/>
</dbReference>
<name>A0A9P6HKX4_9AGAM</name>
<reference evidence="2" key="2">
    <citation type="submission" date="2020-11" db="EMBL/GenBank/DDBJ databases">
        <authorList>
            <consortium name="DOE Joint Genome Institute"/>
            <person name="Kuo A."/>
            <person name="Miyauchi S."/>
            <person name="Kiss E."/>
            <person name="Drula E."/>
            <person name="Kohler A."/>
            <person name="Sanchez-Garcia M."/>
            <person name="Andreopoulos B."/>
            <person name="Barry K.W."/>
            <person name="Bonito G."/>
            <person name="Buee M."/>
            <person name="Carver A."/>
            <person name="Chen C."/>
            <person name="Cichocki N."/>
            <person name="Clum A."/>
            <person name="Culley D."/>
            <person name="Crous P.W."/>
            <person name="Fauchery L."/>
            <person name="Girlanda M."/>
            <person name="Hayes R."/>
            <person name="Keri Z."/>
            <person name="Labutti K."/>
            <person name="Lipzen A."/>
            <person name="Lombard V."/>
            <person name="Magnuson J."/>
            <person name="Maillard F."/>
            <person name="Morin E."/>
            <person name="Murat C."/>
            <person name="Nolan M."/>
            <person name="Ohm R."/>
            <person name="Pangilinan J."/>
            <person name="Pereira M."/>
            <person name="Perotto S."/>
            <person name="Peter M."/>
            <person name="Riley R."/>
            <person name="Sitrit Y."/>
            <person name="Stielow B."/>
            <person name="Szollosi G."/>
            <person name="Zifcakova L."/>
            <person name="Stursova M."/>
            <person name="Spatafora J.W."/>
            <person name="Tedersoo L."/>
            <person name="Vaario L.-M."/>
            <person name="Yamada A."/>
            <person name="Yan M."/>
            <person name="Wang P."/>
            <person name="Xu J."/>
            <person name="Bruns T."/>
            <person name="Baldrian P."/>
            <person name="Vilgalys R."/>
            <person name="Henrissat B."/>
            <person name="Grigoriev I.V."/>
            <person name="Hibbett D."/>
            <person name="Nagy L.G."/>
            <person name="Martin F.M."/>
        </authorList>
    </citation>
    <scope>NUCLEOTIDE SEQUENCE</scope>
    <source>
        <strain evidence="2">UH-Tt-Lm1</strain>
    </source>
</reference>
<gene>
    <name evidence="2" type="ORF">BJ322DRAFT_526372</name>
</gene>
<dbReference type="InterPro" id="IPR000719">
    <property type="entry name" value="Prot_kinase_dom"/>
</dbReference>
<accession>A0A9P6HKX4</accession>
<dbReference type="PANTHER" id="PTHR44329:SF214">
    <property type="entry name" value="PROTEIN KINASE DOMAIN-CONTAINING PROTEIN"/>
    <property type="match status" value="1"/>
</dbReference>
<dbReference type="InterPro" id="IPR001245">
    <property type="entry name" value="Ser-Thr/Tyr_kinase_cat_dom"/>
</dbReference>
<dbReference type="Gene3D" id="1.10.510.10">
    <property type="entry name" value="Transferase(Phosphotransferase) domain 1"/>
    <property type="match status" value="1"/>
</dbReference>
<keyword evidence="2" id="KW-0808">Transferase</keyword>
<organism evidence="2 3">
    <name type="scientific">Thelephora terrestris</name>
    <dbReference type="NCBI Taxonomy" id="56493"/>
    <lineage>
        <taxon>Eukaryota</taxon>
        <taxon>Fungi</taxon>
        <taxon>Dikarya</taxon>
        <taxon>Basidiomycota</taxon>
        <taxon>Agaricomycotina</taxon>
        <taxon>Agaricomycetes</taxon>
        <taxon>Thelephorales</taxon>
        <taxon>Thelephoraceae</taxon>
        <taxon>Thelephora</taxon>
    </lineage>
</organism>
<keyword evidence="2" id="KW-0418">Kinase</keyword>
<evidence type="ECO:0000259" key="1">
    <source>
        <dbReference type="PROSITE" id="PS50011"/>
    </source>
</evidence>
<reference evidence="2" key="1">
    <citation type="journal article" date="2020" name="Nat. Commun.">
        <title>Large-scale genome sequencing of mycorrhizal fungi provides insights into the early evolution of symbiotic traits.</title>
        <authorList>
            <person name="Miyauchi S."/>
            <person name="Kiss E."/>
            <person name="Kuo A."/>
            <person name="Drula E."/>
            <person name="Kohler A."/>
            <person name="Sanchez-Garcia M."/>
            <person name="Morin E."/>
            <person name="Andreopoulos B."/>
            <person name="Barry K.W."/>
            <person name="Bonito G."/>
            <person name="Buee M."/>
            <person name="Carver A."/>
            <person name="Chen C."/>
            <person name="Cichocki N."/>
            <person name="Clum A."/>
            <person name="Culley D."/>
            <person name="Crous P.W."/>
            <person name="Fauchery L."/>
            <person name="Girlanda M."/>
            <person name="Hayes R.D."/>
            <person name="Keri Z."/>
            <person name="LaButti K."/>
            <person name="Lipzen A."/>
            <person name="Lombard V."/>
            <person name="Magnuson J."/>
            <person name="Maillard F."/>
            <person name="Murat C."/>
            <person name="Nolan M."/>
            <person name="Ohm R.A."/>
            <person name="Pangilinan J."/>
            <person name="Pereira M.F."/>
            <person name="Perotto S."/>
            <person name="Peter M."/>
            <person name="Pfister S."/>
            <person name="Riley R."/>
            <person name="Sitrit Y."/>
            <person name="Stielow J.B."/>
            <person name="Szollosi G."/>
            <person name="Zifcakova L."/>
            <person name="Stursova M."/>
            <person name="Spatafora J.W."/>
            <person name="Tedersoo L."/>
            <person name="Vaario L.M."/>
            <person name="Yamada A."/>
            <person name="Yan M."/>
            <person name="Wang P."/>
            <person name="Xu J."/>
            <person name="Bruns T."/>
            <person name="Baldrian P."/>
            <person name="Vilgalys R."/>
            <person name="Dunand C."/>
            <person name="Henrissat B."/>
            <person name="Grigoriev I.V."/>
            <person name="Hibbett D."/>
            <person name="Nagy L.G."/>
            <person name="Martin F.M."/>
        </authorList>
    </citation>
    <scope>NUCLEOTIDE SEQUENCE</scope>
    <source>
        <strain evidence="2">UH-Tt-Lm1</strain>
    </source>
</reference>
<dbReference type="GO" id="GO:0005524">
    <property type="term" value="F:ATP binding"/>
    <property type="evidence" value="ECO:0007669"/>
    <property type="project" value="InterPro"/>
</dbReference>
<feature type="domain" description="Protein kinase" evidence="1">
    <location>
        <begin position="1"/>
        <end position="324"/>
    </location>
</feature>
<dbReference type="Proteomes" id="UP000736335">
    <property type="component" value="Unassembled WGS sequence"/>
</dbReference>
<dbReference type="EMBL" id="WIUZ02000003">
    <property type="protein sequence ID" value="KAF9789186.1"/>
    <property type="molecule type" value="Genomic_DNA"/>
</dbReference>
<dbReference type="PANTHER" id="PTHR44329">
    <property type="entry name" value="SERINE/THREONINE-PROTEIN KINASE TNNI3K-RELATED"/>
    <property type="match status" value="1"/>
</dbReference>
<dbReference type="SUPFAM" id="SSF56112">
    <property type="entry name" value="Protein kinase-like (PK-like)"/>
    <property type="match status" value="1"/>
</dbReference>
<dbReference type="InterPro" id="IPR011009">
    <property type="entry name" value="Kinase-like_dom_sf"/>
</dbReference>
<protein>
    <submittedName>
        <fullName evidence="2">Kinase-like domain-containing protein</fullName>
    </submittedName>
</protein>
<keyword evidence="3" id="KW-1185">Reference proteome</keyword>
<sequence>MAQLVGSGSAHVTRFSLSQRIIIELRRLCGHHLTVPTAYKLEGVEEEGDEAQSNSLVTEICKGRYNGGVVALKVLGVPQLRRRTGQCDLRNDPEVQAAKSRFCKEVVLMKQINHDNILPFYGVSTTVSDFCLVFPWYSNGNIKDYLKRKQDINRFNLLSGAVNGLQFLHGNRIVHGALRPSHILIDDDGNARLSYGGRGSIVAVPNTSIADHLQSTLDANDSNFRYVAPEVQWPETHGKEKVLITKESDIYEMAMTVYEVLSNNIPYSGFNENSALQKVQAGEIPGRPSEGINDQAWELLNKCWSRNPPGRPSTLELYNILSNLASNPQGTHTTQGQPAAGKLPEKLKLQVQSLRFSRDKSKTGQFYVKFRYGNMGHKTSPTNAANASGEHTWFGLRFISTCSTHG</sequence>
<dbReference type="Pfam" id="PF07714">
    <property type="entry name" value="PK_Tyr_Ser-Thr"/>
    <property type="match status" value="1"/>
</dbReference>
<dbReference type="AlphaFoldDB" id="A0A9P6HKX4"/>
<evidence type="ECO:0000313" key="3">
    <source>
        <dbReference type="Proteomes" id="UP000736335"/>
    </source>
</evidence>